<dbReference type="InterPro" id="IPR027417">
    <property type="entry name" value="P-loop_NTPase"/>
</dbReference>
<dbReference type="InterPro" id="IPR011990">
    <property type="entry name" value="TPR-like_helical_dom_sf"/>
</dbReference>
<name>A0A101S1E8_9ACTN</name>
<dbReference type="SUPFAM" id="SSF52540">
    <property type="entry name" value="P-loop containing nucleoside triphosphate hydrolases"/>
    <property type="match status" value="1"/>
</dbReference>
<keyword evidence="2" id="KW-0067">ATP-binding</keyword>
<dbReference type="SUPFAM" id="SSF48452">
    <property type="entry name" value="TPR-like"/>
    <property type="match status" value="1"/>
</dbReference>
<dbReference type="SMART" id="SM00421">
    <property type="entry name" value="HTH_LUXR"/>
    <property type="match status" value="1"/>
</dbReference>
<sequence>MPPKDQARGNGAVLVGRQTQTECLSTVVRDLADGRGVVLEVAGEPGIGKTTVLGLLAEWAAEAGAVVARAHAARGATRPGQLITEILEGLEETDRSTAREPAAGAEAELRGLLGRWAARRGGVLVLDNVHLCDEHSATRIAQLVRTPPPGPFVLALAHRPRQSGPLLREALEHGVETGSVVRMSLSALDVRAISDVLGQDGRHTDALSPYAVSRPAPDRPCTEWRTQDAPVGHGTYVEQLHAASGGNPRMLRILLAARWDPDEWPLSAGPDRDGMLRAAVPVVTELDALTADAARSVQVAAVLGDPFLPGDVAEVSGLGLDRTLAALTELVDVDLIRPLPWGGGYAFRHPVLAHVALAHASPALRVEAHGRAMDLLTARRAPALLRARQAEHLVGAGSAEARQVLVDGAAEMMAKSPATAARWLRLALDHLPAGEQIDAPRTLLVLDQCQALSAVGRLQEARSLVHELLRHRADLSEDLLLRAYAVCGELERLLGRHQEAEAVVRTALDLVPRPLPVPLPPSAAELITAYGRVQLFRGAYGEARDVVREAVEAAGTVDPVVPYLRALAALGDTQLGLLPQAVAEVTACARIVDALPDTEAVTLPDVLAMLGCAELFQERLHDAYRHLERGLQATTGATRRLIRVNQLVALCHLDQLTGRLETMCRRAEEARLLARTSGVDEAAGIAMILRATGLLWTRSRRDTDRLLELADEGYSLAVAKRGWRAAVAVGLRAQAQFLGGDPEGCLRTLVEEGGPRLELLVRAWQPSLLALAGVAALRCKDIDAARDWVEAGEAAAAQLGLPLQLHHVRRARAELHAAEGEHAPAAELFFEVAESFRRAGLPLEHAWTLVTGAPSVHAAHGMQQALEWLDTAGKAARSCGAQRVIEEAARIRTLLTASCATAGSSVETMQEANVRATVALLTEREREIAELAAGGKRTKEIAEELFVSSRTVEAHLGRIYRKLDIPSRAALPRALGAVVHRPPV</sequence>
<dbReference type="Gene3D" id="1.25.40.10">
    <property type="entry name" value="Tetratricopeptide repeat domain"/>
    <property type="match status" value="1"/>
</dbReference>
<dbReference type="GO" id="GO:0004016">
    <property type="term" value="F:adenylate cyclase activity"/>
    <property type="evidence" value="ECO:0007669"/>
    <property type="project" value="TreeGrafter"/>
</dbReference>
<reference evidence="4 5" key="1">
    <citation type="submission" date="2015-10" db="EMBL/GenBank/DDBJ databases">
        <title>Draft genome sequence of Streptomyces griseorubiginosus DSM 40469, type strain for the species Streptomyces griseorubiginosus.</title>
        <authorList>
            <person name="Ruckert C."/>
            <person name="Winkler A."/>
            <person name="Kalinowski J."/>
            <person name="Kampfer P."/>
            <person name="Glaeser S."/>
        </authorList>
    </citation>
    <scope>NUCLEOTIDE SEQUENCE [LARGE SCALE GENOMIC DNA]</scope>
    <source>
        <strain evidence="4 5">DSM 40469</strain>
    </source>
</reference>
<dbReference type="Proteomes" id="UP000054375">
    <property type="component" value="Unassembled WGS sequence"/>
</dbReference>
<evidence type="ECO:0000313" key="4">
    <source>
        <dbReference type="EMBL" id="KUN65582.1"/>
    </source>
</evidence>
<dbReference type="InterPro" id="IPR000792">
    <property type="entry name" value="Tscrpt_reg_LuxR_C"/>
</dbReference>
<evidence type="ECO:0000259" key="3">
    <source>
        <dbReference type="PROSITE" id="PS50043"/>
    </source>
</evidence>
<dbReference type="EMBL" id="LMWV01000017">
    <property type="protein sequence ID" value="KUN65582.1"/>
    <property type="molecule type" value="Genomic_DNA"/>
</dbReference>
<dbReference type="Pfam" id="PF13191">
    <property type="entry name" value="AAA_16"/>
    <property type="match status" value="1"/>
</dbReference>
<dbReference type="InterPro" id="IPR003593">
    <property type="entry name" value="AAA+_ATPase"/>
</dbReference>
<dbReference type="InterPro" id="IPR016032">
    <property type="entry name" value="Sig_transdc_resp-reg_C-effctor"/>
</dbReference>
<dbReference type="Pfam" id="PF00196">
    <property type="entry name" value="GerE"/>
    <property type="match status" value="1"/>
</dbReference>
<dbReference type="GO" id="GO:0003677">
    <property type="term" value="F:DNA binding"/>
    <property type="evidence" value="ECO:0007669"/>
    <property type="project" value="InterPro"/>
</dbReference>
<evidence type="ECO:0000256" key="2">
    <source>
        <dbReference type="ARBA" id="ARBA00022840"/>
    </source>
</evidence>
<dbReference type="PANTHER" id="PTHR16305">
    <property type="entry name" value="TESTICULAR SOLUBLE ADENYLYL CYCLASE"/>
    <property type="match status" value="1"/>
</dbReference>
<feature type="domain" description="HTH luxR-type" evidence="3">
    <location>
        <begin position="914"/>
        <end position="981"/>
    </location>
</feature>
<protein>
    <submittedName>
        <fullName evidence="4">LuxR family transcriptional regulator</fullName>
    </submittedName>
</protein>
<dbReference type="RefSeq" id="WP_062240195.1">
    <property type="nucleotide sequence ID" value="NZ_JBIBHB010000005.1"/>
</dbReference>
<dbReference type="AlphaFoldDB" id="A0A101S1E8"/>
<dbReference type="CDD" id="cd06170">
    <property type="entry name" value="LuxR_C_like"/>
    <property type="match status" value="1"/>
</dbReference>
<evidence type="ECO:0000313" key="5">
    <source>
        <dbReference type="Proteomes" id="UP000054375"/>
    </source>
</evidence>
<keyword evidence="1" id="KW-0547">Nucleotide-binding</keyword>
<dbReference type="PROSITE" id="PS50043">
    <property type="entry name" value="HTH_LUXR_2"/>
    <property type="match status" value="1"/>
</dbReference>
<dbReference type="SMART" id="SM00382">
    <property type="entry name" value="AAA"/>
    <property type="match status" value="1"/>
</dbReference>
<gene>
    <name evidence="4" type="ORF">AQJ54_22530</name>
</gene>
<dbReference type="InterPro" id="IPR041664">
    <property type="entry name" value="AAA_16"/>
</dbReference>
<organism evidence="4 5">
    <name type="scientific">Streptomyces griseorubiginosus</name>
    <dbReference type="NCBI Taxonomy" id="67304"/>
    <lineage>
        <taxon>Bacteria</taxon>
        <taxon>Bacillati</taxon>
        <taxon>Actinomycetota</taxon>
        <taxon>Actinomycetes</taxon>
        <taxon>Kitasatosporales</taxon>
        <taxon>Streptomycetaceae</taxon>
        <taxon>Streptomyces</taxon>
    </lineage>
</organism>
<proteinExistence type="predicted"/>
<dbReference type="PANTHER" id="PTHR16305:SF35">
    <property type="entry name" value="TRANSCRIPTIONAL ACTIVATOR DOMAIN"/>
    <property type="match status" value="1"/>
</dbReference>
<evidence type="ECO:0000256" key="1">
    <source>
        <dbReference type="ARBA" id="ARBA00022741"/>
    </source>
</evidence>
<accession>A0A101S1E8</accession>
<keyword evidence="5" id="KW-1185">Reference proteome</keyword>
<comment type="caution">
    <text evidence="4">The sequence shown here is derived from an EMBL/GenBank/DDBJ whole genome shotgun (WGS) entry which is preliminary data.</text>
</comment>
<dbReference type="InterPro" id="IPR036388">
    <property type="entry name" value="WH-like_DNA-bd_sf"/>
</dbReference>
<dbReference type="SUPFAM" id="SSF46894">
    <property type="entry name" value="C-terminal effector domain of the bipartite response regulators"/>
    <property type="match status" value="1"/>
</dbReference>
<dbReference type="GO" id="GO:0005524">
    <property type="term" value="F:ATP binding"/>
    <property type="evidence" value="ECO:0007669"/>
    <property type="project" value="UniProtKB-KW"/>
</dbReference>
<dbReference type="PROSITE" id="PS00622">
    <property type="entry name" value="HTH_LUXR_1"/>
    <property type="match status" value="1"/>
</dbReference>
<dbReference type="GO" id="GO:0006355">
    <property type="term" value="P:regulation of DNA-templated transcription"/>
    <property type="evidence" value="ECO:0007669"/>
    <property type="project" value="InterPro"/>
</dbReference>
<dbReference type="PRINTS" id="PR00038">
    <property type="entry name" value="HTHLUXR"/>
</dbReference>
<dbReference type="Gene3D" id="3.40.50.300">
    <property type="entry name" value="P-loop containing nucleotide triphosphate hydrolases"/>
    <property type="match status" value="1"/>
</dbReference>
<dbReference type="Gene3D" id="1.10.10.10">
    <property type="entry name" value="Winged helix-like DNA-binding domain superfamily/Winged helix DNA-binding domain"/>
    <property type="match status" value="1"/>
</dbReference>
<dbReference type="GO" id="GO:0005737">
    <property type="term" value="C:cytoplasm"/>
    <property type="evidence" value="ECO:0007669"/>
    <property type="project" value="TreeGrafter"/>
</dbReference>